<dbReference type="KEGG" id="bkr:AAFP32_01050"/>
<keyword evidence="1" id="KW-0472">Membrane</keyword>
<feature type="transmembrane region" description="Helical" evidence="1">
    <location>
        <begin position="42"/>
        <end position="61"/>
    </location>
</feature>
<proteinExistence type="predicted"/>
<protein>
    <submittedName>
        <fullName evidence="2">Uncharacterized protein</fullName>
    </submittedName>
</protein>
<sequence length="187" mass="19814">MMMIDQAFPRDLVMIGAVFGLAAFIWSGWAQEGPPGRAVFRVILGALSVCGLALMVPSILLSIRHWDEATAIATGTTTFTVYIVIVWAEIIVGGVLGFLAIRSGHSDWVAPLIFAIVGIHFFALAMVFAQPVLHLAAALLTVVAVVALLLPRDIAAPSFWCGLLGAPVFLSIGLWCLMAGRDALAVS</sequence>
<dbReference type="EMBL" id="CP158281">
    <property type="protein sequence ID" value="XBV89348.1"/>
    <property type="molecule type" value="Genomic_DNA"/>
</dbReference>
<gene>
    <name evidence="2" type="ORF">AAFP32_01050</name>
</gene>
<reference evidence="2" key="1">
    <citation type="submission" date="2024-06" db="EMBL/GenBank/DDBJ databases">
        <title>Brevibacterium koreense sp. nov., isolated from jogae-jeotgal, a Korean fermented seafood.</title>
        <authorList>
            <person name="Whon T.W."/>
            <person name="Nam S."/>
            <person name="Kim Y."/>
        </authorList>
    </citation>
    <scope>NUCLEOTIDE SEQUENCE</scope>
    <source>
        <strain evidence="2">CBA3109</strain>
    </source>
</reference>
<dbReference type="AlphaFoldDB" id="A0AAU7UL61"/>
<feature type="transmembrane region" description="Helical" evidence="1">
    <location>
        <begin position="108"/>
        <end position="126"/>
    </location>
</feature>
<feature type="transmembrane region" description="Helical" evidence="1">
    <location>
        <begin position="81"/>
        <end position="101"/>
    </location>
</feature>
<feature type="transmembrane region" description="Helical" evidence="1">
    <location>
        <begin position="132"/>
        <end position="150"/>
    </location>
</feature>
<evidence type="ECO:0000256" key="1">
    <source>
        <dbReference type="SAM" id="Phobius"/>
    </source>
</evidence>
<evidence type="ECO:0000313" key="2">
    <source>
        <dbReference type="EMBL" id="XBV89348.1"/>
    </source>
</evidence>
<feature type="transmembrane region" description="Helical" evidence="1">
    <location>
        <begin position="159"/>
        <end position="180"/>
    </location>
</feature>
<dbReference type="RefSeq" id="WP_350270250.1">
    <property type="nucleotide sequence ID" value="NZ_CP158281.1"/>
</dbReference>
<feature type="transmembrane region" description="Helical" evidence="1">
    <location>
        <begin position="12"/>
        <end position="30"/>
    </location>
</feature>
<keyword evidence="1" id="KW-0812">Transmembrane</keyword>
<keyword evidence="1" id="KW-1133">Transmembrane helix</keyword>
<name>A0AAU7UL61_9MICO</name>
<accession>A0AAU7UL61</accession>
<organism evidence="2">
    <name type="scientific">Brevibacterium koreense</name>
    <dbReference type="NCBI Taxonomy" id="3140787"/>
    <lineage>
        <taxon>Bacteria</taxon>
        <taxon>Bacillati</taxon>
        <taxon>Actinomycetota</taxon>
        <taxon>Actinomycetes</taxon>
        <taxon>Micrococcales</taxon>
        <taxon>Brevibacteriaceae</taxon>
        <taxon>Brevibacterium</taxon>
    </lineage>
</organism>